<keyword evidence="2" id="KW-1185">Reference proteome</keyword>
<dbReference type="AlphaFoldDB" id="A0AAV2Z319"/>
<sequence length="44" mass="5328">MPKRLWKVTALASNKYIAQNVRARADNLFRRQREKTETRKEICH</sequence>
<evidence type="ECO:0008006" key="3">
    <source>
        <dbReference type="Google" id="ProtNLM"/>
    </source>
</evidence>
<name>A0AAV2Z319_9STRA</name>
<protein>
    <recommendedName>
        <fullName evidence="3">Ribosomal protein L33</fullName>
    </recommendedName>
</protein>
<gene>
    <name evidence="1" type="ORF">N0F65_003590</name>
</gene>
<dbReference type="EMBL" id="DAKRPA010000060">
    <property type="protein sequence ID" value="DBA00661.1"/>
    <property type="molecule type" value="Genomic_DNA"/>
</dbReference>
<accession>A0AAV2Z319</accession>
<organism evidence="1 2">
    <name type="scientific">Lagenidium giganteum</name>
    <dbReference type="NCBI Taxonomy" id="4803"/>
    <lineage>
        <taxon>Eukaryota</taxon>
        <taxon>Sar</taxon>
        <taxon>Stramenopiles</taxon>
        <taxon>Oomycota</taxon>
        <taxon>Peronosporomycetes</taxon>
        <taxon>Pythiales</taxon>
        <taxon>Pythiaceae</taxon>
    </lineage>
</organism>
<evidence type="ECO:0000313" key="1">
    <source>
        <dbReference type="EMBL" id="DBA00661.1"/>
    </source>
</evidence>
<proteinExistence type="predicted"/>
<reference evidence="1" key="1">
    <citation type="submission" date="2022-11" db="EMBL/GenBank/DDBJ databases">
        <authorList>
            <person name="Morgan W.R."/>
            <person name="Tartar A."/>
        </authorList>
    </citation>
    <scope>NUCLEOTIDE SEQUENCE</scope>
    <source>
        <strain evidence="1">ARSEF 373</strain>
    </source>
</reference>
<reference evidence="1" key="2">
    <citation type="journal article" date="2023" name="Microbiol Resour">
        <title>Decontamination and Annotation of the Draft Genome Sequence of the Oomycete Lagenidium giganteum ARSEF 373.</title>
        <authorList>
            <person name="Morgan W.R."/>
            <person name="Tartar A."/>
        </authorList>
    </citation>
    <scope>NUCLEOTIDE SEQUENCE</scope>
    <source>
        <strain evidence="1">ARSEF 373</strain>
    </source>
</reference>
<comment type="caution">
    <text evidence="1">The sequence shown here is derived from an EMBL/GenBank/DDBJ whole genome shotgun (WGS) entry which is preliminary data.</text>
</comment>
<evidence type="ECO:0000313" key="2">
    <source>
        <dbReference type="Proteomes" id="UP001146120"/>
    </source>
</evidence>
<dbReference type="Proteomes" id="UP001146120">
    <property type="component" value="Unassembled WGS sequence"/>
</dbReference>